<dbReference type="PANTHER" id="PTHR22826:SF117">
    <property type="entry name" value="PLECKSTRIN HOMOLOGY DOMAIN-CONTAINING FAMILY G MEMBER 4B-RELATED"/>
    <property type="match status" value="1"/>
</dbReference>
<dbReference type="AlphaFoldDB" id="A0AA35XLN6"/>
<name>A0AA35XLN6_GEOBA</name>
<organism evidence="2 3">
    <name type="scientific">Geodia barretti</name>
    <name type="common">Barrett's horny sponge</name>
    <dbReference type="NCBI Taxonomy" id="519541"/>
    <lineage>
        <taxon>Eukaryota</taxon>
        <taxon>Metazoa</taxon>
        <taxon>Porifera</taxon>
        <taxon>Demospongiae</taxon>
        <taxon>Heteroscleromorpha</taxon>
        <taxon>Tetractinellida</taxon>
        <taxon>Astrophorina</taxon>
        <taxon>Geodiidae</taxon>
        <taxon>Geodia</taxon>
    </lineage>
</organism>
<dbReference type="SMART" id="SM00150">
    <property type="entry name" value="SPEC"/>
    <property type="match status" value="1"/>
</dbReference>
<dbReference type="GO" id="GO:0005886">
    <property type="term" value="C:plasma membrane"/>
    <property type="evidence" value="ECO:0007669"/>
    <property type="project" value="TreeGrafter"/>
</dbReference>
<feature type="non-terminal residue" evidence="2">
    <location>
        <position position="551"/>
    </location>
</feature>
<dbReference type="InterPro" id="IPR018159">
    <property type="entry name" value="Spectrin/alpha-actinin"/>
</dbReference>
<gene>
    <name evidence="2" type="ORF">GBAR_LOCUS31416</name>
</gene>
<dbReference type="PANTHER" id="PTHR22826">
    <property type="entry name" value="RHO GUANINE EXCHANGE FACTOR-RELATED"/>
    <property type="match status" value="1"/>
</dbReference>
<dbReference type="GO" id="GO:0019898">
    <property type="term" value="C:extrinsic component of membrane"/>
    <property type="evidence" value="ECO:0007669"/>
    <property type="project" value="TreeGrafter"/>
</dbReference>
<evidence type="ECO:0000313" key="3">
    <source>
        <dbReference type="Proteomes" id="UP001174909"/>
    </source>
</evidence>
<dbReference type="GO" id="GO:0005085">
    <property type="term" value="F:guanyl-nucleotide exchange factor activity"/>
    <property type="evidence" value="ECO:0007669"/>
    <property type="project" value="UniProtKB-KW"/>
</dbReference>
<dbReference type="Gene3D" id="1.20.58.60">
    <property type="match status" value="1"/>
</dbReference>
<dbReference type="SUPFAM" id="SSF46966">
    <property type="entry name" value="Spectrin repeat"/>
    <property type="match status" value="1"/>
</dbReference>
<evidence type="ECO:0000313" key="2">
    <source>
        <dbReference type="EMBL" id="CAI8057656.1"/>
    </source>
</evidence>
<proteinExistence type="predicted"/>
<dbReference type="Proteomes" id="UP001174909">
    <property type="component" value="Unassembled WGS sequence"/>
</dbReference>
<protein>
    <submittedName>
        <fullName evidence="2">Kalirin</fullName>
    </submittedName>
</protein>
<sequence length="551" mass="62701">MTEVIRPPTVTINQEGEIPMRESPDGSPQFGRDKAVLRNSSVDVFRTCADPGRKCSLKALEIPMEHLLSGIIILPGGRNHDGCPVLKLTQPNSVNEGMLKDITEEGVIEMLIYFTSVPREEARANGFCVIMDGNVMADFMQVTIIRALNQFQHDMSYVKTFLYVSSSPMPDWDTLCGSTIDLPLTHVSDHDGLLEHADRSQLMPDLGGYLEYEHEDWVRFRMQVEPFLCDCVSISKLLAQAIAPFTKDMETPTNLEETKEVLKKHQLKKRRTIDQLQIDELTSQGLKINKLIKQESEERRSSIQFNPEFLSTIATVGKLISNMEAVKERVEGMWHTRGEKLEATYKQQTFEKEANQIIEWFEQFTNGVAQTHTELGESQQVAESLAKEVTDFETTTQQILIRTEKLLQSGTILETLKHTDHDTISTLMGKIKQLMTDFDDRLGKRKKKIDESVQLHKLTEMSLDWCIESAGLLSDFDLLCNSEDFNPAAAIVSIDQFLDENPAPSAENQQMLMELAEITENHWAKQNALFAFNRVMEISERFSYHSQMLES</sequence>
<dbReference type="InterPro" id="IPR051336">
    <property type="entry name" value="RhoGEF_Guanine_NuclExch_SF"/>
</dbReference>
<accession>A0AA35XLN6</accession>
<evidence type="ECO:0000256" key="1">
    <source>
        <dbReference type="ARBA" id="ARBA00022658"/>
    </source>
</evidence>
<dbReference type="EMBL" id="CASHTH010004464">
    <property type="protein sequence ID" value="CAI8057656.1"/>
    <property type="molecule type" value="Genomic_DNA"/>
</dbReference>
<keyword evidence="3" id="KW-1185">Reference proteome</keyword>
<dbReference type="GO" id="GO:0005737">
    <property type="term" value="C:cytoplasm"/>
    <property type="evidence" value="ECO:0007669"/>
    <property type="project" value="TreeGrafter"/>
</dbReference>
<keyword evidence="1" id="KW-0344">Guanine-nucleotide releasing factor</keyword>
<reference evidence="2" key="1">
    <citation type="submission" date="2023-03" db="EMBL/GenBank/DDBJ databases">
        <authorList>
            <person name="Steffen K."/>
            <person name="Cardenas P."/>
        </authorList>
    </citation>
    <scope>NUCLEOTIDE SEQUENCE</scope>
</reference>
<comment type="caution">
    <text evidence="2">The sequence shown here is derived from an EMBL/GenBank/DDBJ whole genome shotgun (WGS) entry which is preliminary data.</text>
</comment>